<protein>
    <submittedName>
        <fullName evidence="8">Efflux ABC transporter, permease protein</fullName>
    </submittedName>
</protein>
<name>A0A098B7J9_DESHA</name>
<evidence type="ECO:0000256" key="6">
    <source>
        <dbReference type="SAM" id="Phobius"/>
    </source>
</evidence>
<feature type="transmembrane region" description="Helical" evidence="6">
    <location>
        <begin position="415"/>
        <end position="436"/>
    </location>
</feature>
<evidence type="ECO:0000256" key="5">
    <source>
        <dbReference type="ARBA" id="ARBA00023136"/>
    </source>
</evidence>
<gene>
    <name evidence="8" type="ORF">DPCES_3945</name>
</gene>
<sequence length="749" mass="82614">MALNKRVGRIVKENPLRYLGVLMLIILGSYTFVAAAGIARNLDTLITAFTEGHQQEDLSFATDKAIPDSAEMERAVHAVIEEYRSFDAVLSESLTLRLLSKTEKLNIPAVIGGRGLAGPGEILLDPAFAKANGYSLGNSIKAAGKNFTVVGYVSLPHYIYPLKNVYDIMVSPSNFGVGVIDPAEFADIGNGSRFYSVRFQDRTQSLNQQALQFRERLHAEGVTESEWVDIMNNKRARMAWASITGLKTMSIPVPAAMFLLCCLIIGIMIWRMIRREGVIIGTLYAQGYRRRELMGHYMAIPLLLAVMGGVAGSLLALLSVGPSITGMVSYYNVPVTAIELSFWHVLIGILTPVLFLGLSSYLVIRLELQRSPAELMKGREQKTKVNALERALKLERFTFGTKFKLREQLRSISRLLFLFLGVVSASALMLLGFTIMNSMDYMFKNSTEGAFRFEYEYAFKDLQYGQAPAGAEVFNAGRFYPENKEEMEFYITGVEPDSTLLTLTDRKGHPLPNDQINITRPLAERLGIKAGDRVSLISKQDGQPYVFSIDAVADSYAGQFIFMPVEAFNRQLGLPANSYTGLWSTEKLAVPDEQLAGTKSLSETAAAMDELLGPMVSMVVMMTLIACVVSLIIIYLVTSLMIEENKNTISLFKIFGYRRREINSLILNSSTLVITAGFLIGIPVMAASMGAIYGYVGGMINLVLPTVINPIYVMVCFGAIMVTYQLSKLLCARKVHAVSMSEALKAGTE</sequence>
<proteinExistence type="predicted"/>
<dbReference type="InterPro" id="IPR038766">
    <property type="entry name" value="Membrane_comp_ABC_pdt"/>
</dbReference>
<feature type="transmembrane region" description="Helical" evidence="6">
    <location>
        <begin position="663"/>
        <end position="696"/>
    </location>
</feature>
<feature type="transmembrane region" description="Helical" evidence="6">
    <location>
        <begin position="702"/>
        <end position="724"/>
    </location>
</feature>
<keyword evidence="2" id="KW-1003">Cell membrane</keyword>
<evidence type="ECO:0000256" key="1">
    <source>
        <dbReference type="ARBA" id="ARBA00004651"/>
    </source>
</evidence>
<dbReference type="EMBL" id="LK996017">
    <property type="protein sequence ID" value="CDX03831.1"/>
    <property type="molecule type" value="Genomic_DNA"/>
</dbReference>
<dbReference type="InterPro" id="IPR003838">
    <property type="entry name" value="ABC3_permease_C"/>
</dbReference>
<keyword evidence="5 6" id="KW-0472">Membrane</keyword>
<comment type="subcellular location">
    <subcellularLocation>
        <location evidence="1">Cell membrane</location>
        <topology evidence="1">Multi-pass membrane protein</topology>
    </subcellularLocation>
</comment>
<dbReference type="PANTHER" id="PTHR30287">
    <property type="entry name" value="MEMBRANE COMPONENT OF PREDICTED ABC SUPERFAMILY METABOLITE UPTAKE TRANSPORTER"/>
    <property type="match status" value="1"/>
</dbReference>
<feature type="transmembrane region" description="Helical" evidence="6">
    <location>
        <begin position="618"/>
        <end position="642"/>
    </location>
</feature>
<dbReference type="PATRIC" id="fig|49338.4.peg.4240"/>
<evidence type="ECO:0000256" key="2">
    <source>
        <dbReference type="ARBA" id="ARBA00022475"/>
    </source>
</evidence>
<feature type="transmembrane region" description="Helical" evidence="6">
    <location>
        <begin position="251"/>
        <end position="273"/>
    </location>
</feature>
<reference evidence="8" key="1">
    <citation type="submission" date="2014-07" db="EMBL/GenBank/DDBJ databases">
        <authorList>
            <person name="Hornung V.Bastian."/>
        </authorList>
    </citation>
    <scope>NUCLEOTIDE SEQUENCE</scope>
    <source>
        <strain evidence="8">PCE-S</strain>
    </source>
</reference>
<dbReference type="AlphaFoldDB" id="A0A098B7J9"/>
<evidence type="ECO:0000256" key="4">
    <source>
        <dbReference type="ARBA" id="ARBA00022989"/>
    </source>
</evidence>
<dbReference type="RefSeq" id="WP_208926240.1">
    <property type="nucleotide sequence ID" value="NZ_LK996017.1"/>
</dbReference>
<dbReference type="GO" id="GO:0005886">
    <property type="term" value="C:plasma membrane"/>
    <property type="evidence" value="ECO:0007669"/>
    <property type="project" value="UniProtKB-SubCell"/>
</dbReference>
<feature type="transmembrane region" description="Helical" evidence="6">
    <location>
        <begin position="340"/>
        <end position="364"/>
    </location>
</feature>
<organism evidence="8">
    <name type="scientific">Desulfitobacterium hafniense</name>
    <name type="common">Desulfitobacterium frappieri</name>
    <dbReference type="NCBI Taxonomy" id="49338"/>
    <lineage>
        <taxon>Bacteria</taxon>
        <taxon>Bacillati</taxon>
        <taxon>Bacillota</taxon>
        <taxon>Clostridia</taxon>
        <taxon>Eubacteriales</taxon>
        <taxon>Desulfitobacteriaceae</taxon>
        <taxon>Desulfitobacterium</taxon>
    </lineage>
</organism>
<feature type="transmembrane region" description="Helical" evidence="6">
    <location>
        <begin position="294"/>
        <end position="320"/>
    </location>
</feature>
<evidence type="ECO:0000259" key="7">
    <source>
        <dbReference type="Pfam" id="PF02687"/>
    </source>
</evidence>
<dbReference type="Pfam" id="PF02687">
    <property type="entry name" value="FtsX"/>
    <property type="match status" value="2"/>
</dbReference>
<accession>A0A098B7J9</accession>
<keyword evidence="3 6" id="KW-0812">Transmembrane</keyword>
<evidence type="ECO:0000256" key="3">
    <source>
        <dbReference type="ARBA" id="ARBA00022692"/>
    </source>
</evidence>
<evidence type="ECO:0000313" key="8">
    <source>
        <dbReference type="EMBL" id="CDX03831.1"/>
    </source>
</evidence>
<feature type="domain" description="ABC3 transporter permease C-terminal" evidence="7">
    <location>
        <begin position="255"/>
        <end position="365"/>
    </location>
</feature>
<dbReference type="PANTHER" id="PTHR30287:SF1">
    <property type="entry name" value="INNER MEMBRANE PROTEIN"/>
    <property type="match status" value="1"/>
</dbReference>
<feature type="transmembrane region" description="Helical" evidence="6">
    <location>
        <begin position="21"/>
        <end position="39"/>
    </location>
</feature>
<keyword evidence="4 6" id="KW-1133">Transmembrane helix</keyword>
<feature type="domain" description="ABC3 transporter permease C-terminal" evidence="7">
    <location>
        <begin position="621"/>
        <end position="735"/>
    </location>
</feature>